<dbReference type="EMBL" id="CCKQ01006550">
    <property type="protein sequence ID" value="CDW77869.1"/>
    <property type="molecule type" value="Genomic_DNA"/>
</dbReference>
<evidence type="ECO:0000256" key="3">
    <source>
        <dbReference type="ARBA" id="ARBA00023242"/>
    </source>
</evidence>
<dbReference type="OrthoDB" id="1434370at2759"/>
<dbReference type="InterPro" id="IPR006447">
    <property type="entry name" value="Myb_dom_plants"/>
</dbReference>
<evidence type="ECO:0000313" key="10">
    <source>
        <dbReference type="Proteomes" id="UP000039865"/>
    </source>
</evidence>
<feature type="region of interest" description="Disordered" evidence="5">
    <location>
        <begin position="500"/>
        <end position="528"/>
    </location>
</feature>
<dbReference type="InterPro" id="IPR017930">
    <property type="entry name" value="Myb_dom"/>
</dbReference>
<dbReference type="InterPro" id="IPR009057">
    <property type="entry name" value="Homeodomain-like_sf"/>
</dbReference>
<feature type="region of interest" description="Disordered" evidence="5">
    <location>
        <begin position="1"/>
        <end position="51"/>
    </location>
</feature>
<evidence type="ECO:0000256" key="4">
    <source>
        <dbReference type="SAM" id="Coils"/>
    </source>
</evidence>
<feature type="coiled-coil region" evidence="4">
    <location>
        <begin position="848"/>
        <end position="889"/>
    </location>
</feature>
<name>A0A078A6P5_STYLE</name>
<keyword evidence="2" id="KW-0804">Transcription</keyword>
<evidence type="ECO:0000256" key="2">
    <source>
        <dbReference type="ARBA" id="ARBA00023163"/>
    </source>
</evidence>
<keyword evidence="10" id="KW-1185">Reference proteome</keyword>
<dbReference type="PROSITE" id="PS51293">
    <property type="entry name" value="SANT"/>
    <property type="match status" value="1"/>
</dbReference>
<dbReference type="PROSITE" id="PS51294">
    <property type="entry name" value="HTH_MYB"/>
    <property type="match status" value="1"/>
</dbReference>
<dbReference type="SUPFAM" id="SSF46689">
    <property type="entry name" value="Homeodomain-like"/>
    <property type="match status" value="1"/>
</dbReference>
<evidence type="ECO:0000259" key="8">
    <source>
        <dbReference type="PROSITE" id="PS51294"/>
    </source>
</evidence>
<feature type="compositionally biased region" description="Polar residues" evidence="5">
    <location>
        <begin position="14"/>
        <end position="49"/>
    </location>
</feature>
<feature type="region of interest" description="Disordered" evidence="5">
    <location>
        <begin position="249"/>
        <end position="268"/>
    </location>
</feature>
<keyword evidence="1" id="KW-0805">Transcription regulation</keyword>
<dbReference type="PROSITE" id="PS50090">
    <property type="entry name" value="MYB_LIKE"/>
    <property type="match status" value="1"/>
</dbReference>
<feature type="compositionally biased region" description="Polar residues" evidence="5">
    <location>
        <begin position="250"/>
        <end position="268"/>
    </location>
</feature>
<sequence length="927" mass="105841">MNQNSNRTLKDSLRSPTETHNSSGNEHSQGNNDFDSQANLTSNSQVAQSENRKFEGLNKESNMQSLPQNEQLIHLANQNSLLKQIDSQMTTFQQIQNNNKIVSSDVKQIHYGFNPSHKMTEMNGEDQYSSKQSLNNLQSNQLNRTKEELKTHDNALPISHQSAFTAPNKPSIFSQILQASQVGSQNGNMNAQNQGQSQTCPPFGKIPTNLDQCNQKQGFFSLISQPQFNISNESNSSLNTQHELRKRNDFLSSQQQSPGQVSTNQGRWNKQEHIRFLEALKLYGKNWRDVQKHVQTRSSTQARSHAQKFFVKLQRKGEVFEQFLDRLDISNLKNMPNEMIEYDDDDDVNDSTLGSKRNAPPVSVNQLEKKEGIAASKFKNDSSKQGNKKEKKLANQIEQFNHNTSENQNQIFKTTVQQQQQQQLLSEIKEEYPEKKKESDQESNMIQSSALKGFQTSIQANDKQIQIQKFLQLSDQIKFTQSQINQQNPTSQHIKNLINQGSQVASHENSSQPKDAQRIAASPAQQQKVGFQQVQQSAQKTAIPSAIIRPQSNHLGMAPQIQQQIMGGYPQPFGFSMQPYGGQMPYYQPMPIQYAIPGQLPFYAAGGQGIAPIIYNSYEDQIQQLFAQQTPIVFTQLDPNNQFQISLYGNQQMFFQDQMQQQQVHDLQSPQDPQAIMNQLNQHQINHQQQQQQLIQSQILLQQHQLQQNGQISAINAAHLLQQHQLNQQEQQIQQQNAQIKANNELQQQQQKQNAIQALTQESLGQFNKQPQQQTLQGQMTSIQNQQLMKDDQKLGNQPHLQQVHQMQTAQDTLQNQSGFYLQNGTLQSSLMQQQYTQPNIQQIPAQNAQLKQNQQQQQQQAQLVQQQLKIEQNAVDQQQQQALKVEEQNLFNKQQNLNSNGAIISNISQIADVQQQQQQQQLQHQV</sequence>
<dbReference type="GO" id="GO:0003677">
    <property type="term" value="F:DNA binding"/>
    <property type="evidence" value="ECO:0007669"/>
    <property type="project" value="InterPro"/>
</dbReference>
<accession>A0A078A6P5</accession>
<evidence type="ECO:0000256" key="1">
    <source>
        <dbReference type="ARBA" id="ARBA00023015"/>
    </source>
</evidence>
<feature type="compositionally biased region" description="Basic and acidic residues" evidence="5">
    <location>
        <begin position="367"/>
        <end position="382"/>
    </location>
</feature>
<evidence type="ECO:0000259" key="6">
    <source>
        <dbReference type="PROSITE" id="PS50090"/>
    </source>
</evidence>
<feature type="compositionally biased region" description="Polar residues" evidence="5">
    <location>
        <begin position="500"/>
        <end position="514"/>
    </location>
</feature>
<dbReference type="AlphaFoldDB" id="A0A078A6P5"/>
<dbReference type="CDD" id="cd00167">
    <property type="entry name" value="SANT"/>
    <property type="match status" value="1"/>
</dbReference>
<evidence type="ECO:0000313" key="9">
    <source>
        <dbReference type="EMBL" id="CDW77869.1"/>
    </source>
</evidence>
<reference evidence="9 10" key="1">
    <citation type="submission" date="2014-06" db="EMBL/GenBank/DDBJ databases">
        <authorList>
            <person name="Swart Estienne"/>
        </authorList>
    </citation>
    <scope>NUCLEOTIDE SEQUENCE [LARGE SCALE GENOMIC DNA]</scope>
    <source>
        <strain evidence="9 10">130c</strain>
    </source>
</reference>
<feature type="coiled-coil region" evidence="4">
    <location>
        <begin position="719"/>
        <end position="762"/>
    </location>
</feature>
<evidence type="ECO:0000259" key="7">
    <source>
        <dbReference type="PROSITE" id="PS51293"/>
    </source>
</evidence>
<dbReference type="Pfam" id="PF00249">
    <property type="entry name" value="Myb_DNA-binding"/>
    <property type="match status" value="1"/>
</dbReference>
<dbReference type="SMART" id="SM00717">
    <property type="entry name" value="SANT"/>
    <property type="match status" value="1"/>
</dbReference>
<feature type="domain" description="Myb-like" evidence="6">
    <location>
        <begin position="260"/>
        <end position="310"/>
    </location>
</feature>
<dbReference type="InParanoid" id="A0A078A6P5"/>
<feature type="region of interest" description="Disordered" evidence="5">
    <location>
        <begin position="342"/>
        <end position="392"/>
    </location>
</feature>
<keyword evidence="4" id="KW-0175">Coiled coil</keyword>
<organism evidence="9 10">
    <name type="scientific">Stylonychia lemnae</name>
    <name type="common">Ciliate</name>
    <dbReference type="NCBI Taxonomy" id="5949"/>
    <lineage>
        <taxon>Eukaryota</taxon>
        <taxon>Sar</taxon>
        <taxon>Alveolata</taxon>
        <taxon>Ciliophora</taxon>
        <taxon>Intramacronucleata</taxon>
        <taxon>Spirotrichea</taxon>
        <taxon>Stichotrichia</taxon>
        <taxon>Sporadotrichida</taxon>
        <taxon>Oxytrichidae</taxon>
        <taxon>Stylonychinae</taxon>
        <taxon>Stylonychia</taxon>
    </lineage>
</organism>
<dbReference type="Gene3D" id="1.10.10.60">
    <property type="entry name" value="Homeodomain-like"/>
    <property type="match status" value="1"/>
</dbReference>
<proteinExistence type="predicted"/>
<feature type="domain" description="SANT" evidence="7">
    <location>
        <begin position="267"/>
        <end position="314"/>
    </location>
</feature>
<dbReference type="InterPro" id="IPR001005">
    <property type="entry name" value="SANT/Myb"/>
</dbReference>
<keyword evidence="3" id="KW-0539">Nucleus</keyword>
<evidence type="ECO:0000256" key="5">
    <source>
        <dbReference type="SAM" id="MobiDB-lite"/>
    </source>
</evidence>
<dbReference type="InterPro" id="IPR017884">
    <property type="entry name" value="SANT_dom"/>
</dbReference>
<dbReference type="NCBIfam" id="TIGR01557">
    <property type="entry name" value="myb_SHAQKYF"/>
    <property type="match status" value="1"/>
</dbReference>
<feature type="domain" description="HTH myb-type" evidence="8">
    <location>
        <begin position="266"/>
        <end position="314"/>
    </location>
</feature>
<protein>
    <submittedName>
        <fullName evidence="9">Uncharacterized protein</fullName>
    </submittedName>
</protein>
<dbReference type="Proteomes" id="UP000039865">
    <property type="component" value="Unassembled WGS sequence"/>
</dbReference>
<gene>
    <name evidence="9" type="primary">Contig7205.g7714</name>
    <name evidence="9" type="ORF">STYLEM_6836</name>
</gene>